<dbReference type="InterPro" id="IPR027417">
    <property type="entry name" value="P-loop_NTPase"/>
</dbReference>
<evidence type="ECO:0000313" key="4">
    <source>
        <dbReference type="EMBL" id="KKQ90750.1"/>
    </source>
</evidence>
<dbReference type="SUPFAM" id="SSF52540">
    <property type="entry name" value="P-loop containing nucleoside triphosphate hydrolases"/>
    <property type="match status" value="1"/>
</dbReference>
<dbReference type="InterPro" id="IPR001270">
    <property type="entry name" value="ClpA/B"/>
</dbReference>
<name>A0A0G0LS05_9BACT</name>
<dbReference type="PANTHER" id="PTHR11638:SF18">
    <property type="entry name" value="HEAT SHOCK PROTEIN 104"/>
    <property type="match status" value="1"/>
</dbReference>
<keyword evidence="2" id="KW-0067">ATP-binding</keyword>
<dbReference type="GO" id="GO:0016887">
    <property type="term" value="F:ATP hydrolysis activity"/>
    <property type="evidence" value="ECO:0007669"/>
    <property type="project" value="InterPro"/>
</dbReference>
<dbReference type="EMBL" id="LBVT01000031">
    <property type="protein sequence ID" value="KKQ90750.1"/>
    <property type="molecule type" value="Genomic_DNA"/>
</dbReference>
<evidence type="ECO:0000259" key="3">
    <source>
        <dbReference type="SMART" id="SM01086"/>
    </source>
</evidence>
<keyword evidence="1" id="KW-0547">Nucleotide-binding</keyword>
<dbReference type="GO" id="GO:0034605">
    <property type="term" value="P:cellular response to heat"/>
    <property type="evidence" value="ECO:0007669"/>
    <property type="project" value="TreeGrafter"/>
</dbReference>
<dbReference type="Pfam" id="PF10431">
    <property type="entry name" value="ClpB_D2-small"/>
    <property type="match status" value="1"/>
</dbReference>
<protein>
    <submittedName>
        <fullName evidence="4">ATPase AAA-2 domain protein</fullName>
    </submittedName>
</protein>
<dbReference type="AlphaFoldDB" id="A0A0G0LS05"/>
<feature type="non-terminal residue" evidence="4">
    <location>
        <position position="1"/>
    </location>
</feature>
<comment type="caution">
    <text evidence="4">The sequence shown here is derived from an EMBL/GenBank/DDBJ whole genome shotgun (WGS) entry which is preliminary data.</text>
</comment>
<proteinExistence type="predicted"/>
<dbReference type="SMART" id="SM01086">
    <property type="entry name" value="ClpB_D2-small"/>
    <property type="match status" value="1"/>
</dbReference>
<evidence type="ECO:0000256" key="1">
    <source>
        <dbReference type="ARBA" id="ARBA00022741"/>
    </source>
</evidence>
<evidence type="ECO:0000313" key="5">
    <source>
        <dbReference type="Proteomes" id="UP000034706"/>
    </source>
</evidence>
<gene>
    <name evidence="4" type="ORF">UT16_C0031G0011</name>
</gene>
<dbReference type="PANTHER" id="PTHR11638">
    <property type="entry name" value="ATP-DEPENDENT CLP PROTEASE"/>
    <property type="match status" value="1"/>
</dbReference>
<dbReference type="Gene3D" id="1.10.8.60">
    <property type="match status" value="1"/>
</dbReference>
<evidence type="ECO:0000256" key="2">
    <source>
        <dbReference type="ARBA" id="ARBA00022840"/>
    </source>
</evidence>
<feature type="domain" description="Clp ATPase C-terminal" evidence="3">
    <location>
        <begin position="167"/>
        <end position="258"/>
    </location>
</feature>
<dbReference type="GO" id="GO:0005524">
    <property type="term" value="F:ATP binding"/>
    <property type="evidence" value="ECO:0007669"/>
    <property type="project" value="UniProtKB-KW"/>
</dbReference>
<reference evidence="4" key="1">
    <citation type="journal article" date="2015" name="Nature">
        <title>rRNA introns, odd ribosomes, and small enigmatic genomes across a large radiation of phyla.</title>
        <authorList>
            <person name="Brown C.T."/>
            <person name="Hug L.A."/>
            <person name="Thomas B.C."/>
            <person name="Sharon I."/>
            <person name="Castelle C.J."/>
            <person name="Singh A."/>
            <person name="Wilkins M.J."/>
            <person name="Williams K.H."/>
            <person name="Banfield J.F."/>
        </authorList>
    </citation>
    <scope>NUCLEOTIDE SEQUENCE [LARGE SCALE GENOMIC DNA]</scope>
</reference>
<dbReference type="Gene3D" id="3.40.50.300">
    <property type="entry name" value="P-loop containing nucleotide triphosphate hydrolases"/>
    <property type="match status" value="1"/>
</dbReference>
<dbReference type="InterPro" id="IPR003959">
    <property type="entry name" value="ATPase_AAA_core"/>
</dbReference>
<sequence>IKTDREARRLNIETEKARQKCLKSTNQQEANSLTQAYMQKFAELQNYIFEKIQDIPIISIILFDEIEKAHPSLHHFLLEVTSKGRTRMGNGEETLFYNSFIIMTSNAGSRSIAEIVKGKKEIGFAREKTAKSGEDPIYDRAMLELKKLFTTEFLGRIEKNIVVFRNLSENDIKKIIDIQINDLLTFLAKNFPFELIISDKTKKFILEKANDHPEYGARLVSDKIDRHIKEPLARMINTDQIVEGCRIFANLENDNIVFLKASDLLSFSQKLLKKPAK</sequence>
<dbReference type="GO" id="GO:0005737">
    <property type="term" value="C:cytoplasm"/>
    <property type="evidence" value="ECO:0007669"/>
    <property type="project" value="TreeGrafter"/>
</dbReference>
<organism evidence="4 5">
    <name type="scientific">Candidatus Azambacteria bacterium GW2011_GWA2_39_10</name>
    <dbReference type="NCBI Taxonomy" id="1618611"/>
    <lineage>
        <taxon>Bacteria</taxon>
        <taxon>Candidatus Azamiibacteriota</taxon>
    </lineage>
</organism>
<dbReference type="InterPro" id="IPR050130">
    <property type="entry name" value="ClpA_ClpB"/>
</dbReference>
<dbReference type="Proteomes" id="UP000034706">
    <property type="component" value="Unassembled WGS sequence"/>
</dbReference>
<dbReference type="PRINTS" id="PR00300">
    <property type="entry name" value="CLPPROTEASEA"/>
</dbReference>
<dbReference type="InterPro" id="IPR019489">
    <property type="entry name" value="Clp_ATPase_C"/>
</dbReference>
<dbReference type="Pfam" id="PF07724">
    <property type="entry name" value="AAA_2"/>
    <property type="match status" value="1"/>
</dbReference>
<accession>A0A0G0LS05</accession>